<evidence type="ECO:0000313" key="9">
    <source>
        <dbReference type="EMBL" id="TFK55194.1"/>
    </source>
</evidence>
<dbReference type="InterPro" id="IPR001969">
    <property type="entry name" value="Aspartic_peptidase_AS"/>
</dbReference>
<dbReference type="InterPro" id="IPR034164">
    <property type="entry name" value="Pepsin-like_dom"/>
</dbReference>
<dbReference type="Proteomes" id="UP000305948">
    <property type="component" value="Unassembled WGS sequence"/>
</dbReference>
<feature type="transmembrane region" description="Helical" evidence="6">
    <location>
        <begin position="440"/>
        <end position="464"/>
    </location>
</feature>
<feature type="disulfide bond" evidence="4">
    <location>
        <begin position="87"/>
        <end position="92"/>
    </location>
</feature>
<evidence type="ECO:0000256" key="7">
    <source>
        <dbReference type="SAM" id="SignalP"/>
    </source>
</evidence>
<dbReference type="PROSITE" id="PS51767">
    <property type="entry name" value="PEPTIDASE_A1"/>
    <property type="match status" value="1"/>
</dbReference>
<keyword evidence="6" id="KW-1133">Transmembrane helix</keyword>
<dbReference type="Gene3D" id="2.40.70.10">
    <property type="entry name" value="Acid Proteases"/>
    <property type="match status" value="2"/>
</dbReference>
<dbReference type="InterPro" id="IPR001461">
    <property type="entry name" value="Aspartic_peptidase_A1"/>
</dbReference>
<dbReference type="OrthoDB" id="15189at2759"/>
<evidence type="ECO:0000256" key="4">
    <source>
        <dbReference type="PIRSR" id="PIRSR601461-2"/>
    </source>
</evidence>
<evidence type="ECO:0000256" key="6">
    <source>
        <dbReference type="SAM" id="Phobius"/>
    </source>
</evidence>
<dbReference type="PRINTS" id="PR00792">
    <property type="entry name" value="PEPSIN"/>
</dbReference>
<evidence type="ECO:0000256" key="5">
    <source>
        <dbReference type="RuleBase" id="RU000454"/>
    </source>
</evidence>
<name>A0A5C3NBZ3_9AGAM</name>
<keyword evidence="5 9" id="KW-0645">Protease</keyword>
<keyword evidence="6" id="KW-0472">Membrane</keyword>
<feature type="signal peptide" evidence="7">
    <location>
        <begin position="1"/>
        <end position="19"/>
    </location>
</feature>
<feature type="domain" description="Peptidase A1" evidence="8">
    <location>
        <begin position="58"/>
        <end position="399"/>
    </location>
</feature>
<organism evidence="9 10">
    <name type="scientific">Heliocybe sulcata</name>
    <dbReference type="NCBI Taxonomy" id="5364"/>
    <lineage>
        <taxon>Eukaryota</taxon>
        <taxon>Fungi</taxon>
        <taxon>Dikarya</taxon>
        <taxon>Basidiomycota</taxon>
        <taxon>Agaricomycotina</taxon>
        <taxon>Agaricomycetes</taxon>
        <taxon>Gloeophyllales</taxon>
        <taxon>Gloeophyllaceae</taxon>
        <taxon>Heliocybe</taxon>
    </lineage>
</organism>
<dbReference type="PANTHER" id="PTHR47966:SF57">
    <property type="entry name" value="PEPTIDASE A1 DOMAIN-CONTAINING PROTEIN"/>
    <property type="match status" value="1"/>
</dbReference>
<feature type="chain" id="PRO_5022666021" evidence="7">
    <location>
        <begin position="20"/>
        <end position="474"/>
    </location>
</feature>
<dbReference type="GO" id="GO:0006508">
    <property type="term" value="P:proteolysis"/>
    <property type="evidence" value="ECO:0007669"/>
    <property type="project" value="UniProtKB-KW"/>
</dbReference>
<keyword evidence="6" id="KW-0812">Transmembrane</keyword>
<dbReference type="CDD" id="cd05471">
    <property type="entry name" value="pepsin_like"/>
    <property type="match status" value="1"/>
</dbReference>
<dbReference type="Pfam" id="PF00026">
    <property type="entry name" value="Asp"/>
    <property type="match status" value="1"/>
</dbReference>
<protein>
    <submittedName>
        <fullName evidence="9">Acid protease</fullName>
    </submittedName>
</protein>
<evidence type="ECO:0000256" key="2">
    <source>
        <dbReference type="ARBA" id="ARBA00022750"/>
    </source>
</evidence>
<dbReference type="GO" id="GO:0004190">
    <property type="term" value="F:aspartic-type endopeptidase activity"/>
    <property type="evidence" value="ECO:0007669"/>
    <property type="project" value="UniProtKB-KW"/>
</dbReference>
<dbReference type="SUPFAM" id="SSF50630">
    <property type="entry name" value="Acid proteases"/>
    <property type="match status" value="1"/>
</dbReference>
<keyword evidence="5" id="KW-0378">Hydrolase</keyword>
<dbReference type="PROSITE" id="PS00141">
    <property type="entry name" value="ASP_PROTEASE"/>
    <property type="match status" value="2"/>
</dbReference>
<feature type="active site" evidence="3">
    <location>
        <position position="74"/>
    </location>
</feature>
<dbReference type="EMBL" id="ML213505">
    <property type="protein sequence ID" value="TFK55194.1"/>
    <property type="molecule type" value="Genomic_DNA"/>
</dbReference>
<gene>
    <name evidence="9" type="ORF">OE88DRAFT_1805576</name>
</gene>
<dbReference type="AlphaFoldDB" id="A0A5C3NBZ3"/>
<keyword evidence="7" id="KW-0732">Signal</keyword>
<sequence length="474" mass="51258">MIPLLSLAVFLVLCSSIRCEEGFKLPLRRVSRPGRQSGVPGSLLSSEVSIRDSQEYAYVAEINIGGQEFPVLLDTGSSDLWVISADCTEPDCLGLSMYKPTPTLSITDTPFALDYLMGSVSGTVGYDTVTLGNYQICSQVFAIAEDAADLSLSATGYSGIMGLSFPAAAAIATTSGIGLLENLFSAFQNDSNRYFAYKLGRDDDPAQDVSSFTIGQVDTDVLSAFHAEDVEFDEIPVVSRPDGTYDYWKVPLVSITIDSQPLQLSPSRIAGQSDPLAVLDTGTTLILGPTRDVEDFWGSFGGESTRKNAWGQWEVKCERAVRVGFLLGSEEGKGSEYVVDPSDVSWSAGGKSDGWCLGGVQANDGVNSADWILGDVFLRNVYVKHQVPTPSQPATVGLLQITDADSAMSRFKEQRGQDTAPPVQVRSKMQRRRSLKLTPAVLFTTTWIIGFVGGGVGRAVIYRMKNSLRVNRKR</sequence>
<reference evidence="9 10" key="1">
    <citation type="journal article" date="2019" name="Nat. Ecol. Evol.">
        <title>Megaphylogeny resolves global patterns of mushroom evolution.</title>
        <authorList>
            <person name="Varga T."/>
            <person name="Krizsan K."/>
            <person name="Foldi C."/>
            <person name="Dima B."/>
            <person name="Sanchez-Garcia M."/>
            <person name="Sanchez-Ramirez S."/>
            <person name="Szollosi G.J."/>
            <person name="Szarkandi J.G."/>
            <person name="Papp V."/>
            <person name="Albert L."/>
            <person name="Andreopoulos W."/>
            <person name="Angelini C."/>
            <person name="Antonin V."/>
            <person name="Barry K.W."/>
            <person name="Bougher N.L."/>
            <person name="Buchanan P."/>
            <person name="Buyck B."/>
            <person name="Bense V."/>
            <person name="Catcheside P."/>
            <person name="Chovatia M."/>
            <person name="Cooper J."/>
            <person name="Damon W."/>
            <person name="Desjardin D."/>
            <person name="Finy P."/>
            <person name="Geml J."/>
            <person name="Haridas S."/>
            <person name="Hughes K."/>
            <person name="Justo A."/>
            <person name="Karasinski D."/>
            <person name="Kautmanova I."/>
            <person name="Kiss B."/>
            <person name="Kocsube S."/>
            <person name="Kotiranta H."/>
            <person name="LaButti K.M."/>
            <person name="Lechner B.E."/>
            <person name="Liimatainen K."/>
            <person name="Lipzen A."/>
            <person name="Lukacs Z."/>
            <person name="Mihaltcheva S."/>
            <person name="Morgado L.N."/>
            <person name="Niskanen T."/>
            <person name="Noordeloos M.E."/>
            <person name="Ohm R.A."/>
            <person name="Ortiz-Santana B."/>
            <person name="Ovrebo C."/>
            <person name="Racz N."/>
            <person name="Riley R."/>
            <person name="Savchenko A."/>
            <person name="Shiryaev A."/>
            <person name="Soop K."/>
            <person name="Spirin V."/>
            <person name="Szebenyi C."/>
            <person name="Tomsovsky M."/>
            <person name="Tulloss R.E."/>
            <person name="Uehling J."/>
            <person name="Grigoriev I.V."/>
            <person name="Vagvolgyi C."/>
            <person name="Papp T."/>
            <person name="Martin F.M."/>
            <person name="Miettinen O."/>
            <person name="Hibbett D.S."/>
            <person name="Nagy L.G."/>
        </authorList>
    </citation>
    <scope>NUCLEOTIDE SEQUENCE [LARGE SCALE GENOMIC DNA]</scope>
    <source>
        <strain evidence="9 10">OMC1185</strain>
    </source>
</reference>
<keyword evidence="4" id="KW-1015">Disulfide bond</keyword>
<comment type="similarity">
    <text evidence="1 5">Belongs to the peptidase A1 family.</text>
</comment>
<keyword evidence="10" id="KW-1185">Reference proteome</keyword>
<proteinExistence type="inferred from homology"/>
<keyword evidence="2 5" id="KW-0064">Aspartyl protease</keyword>
<dbReference type="PANTHER" id="PTHR47966">
    <property type="entry name" value="BETA-SITE APP-CLEAVING ENZYME, ISOFORM A-RELATED"/>
    <property type="match status" value="1"/>
</dbReference>
<dbReference type="InterPro" id="IPR021109">
    <property type="entry name" value="Peptidase_aspartic_dom_sf"/>
</dbReference>
<dbReference type="STRING" id="5364.A0A5C3NBZ3"/>
<accession>A0A5C3NBZ3</accession>
<evidence type="ECO:0000256" key="3">
    <source>
        <dbReference type="PIRSR" id="PIRSR601461-1"/>
    </source>
</evidence>
<dbReference type="InterPro" id="IPR033121">
    <property type="entry name" value="PEPTIDASE_A1"/>
</dbReference>
<evidence type="ECO:0000259" key="8">
    <source>
        <dbReference type="PROSITE" id="PS51767"/>
    </source>
</evidence>
<evidence type="ECO:0000256" key="1">
    <source>
        <dbReference type="ARBA" id="ARBA00007447"/>
    </source>
</evidence>
<feature type="active site" evidence="3">
    <location>
        <position position="280"/>
    </location>
</feature>
<evidence type="ECO:0000313" key="10">
    <source>
        <dbReference type="Proteomes" id="UP000305948"/>
    </source>
</evidence>